<name>A0A0N1PBK5_LEPSE</name>
<accession>A0A0N1PBK5</accession>
<organism evidence="1 2">
    <name type="scientific">Leptomonas seymouri</name>
    <dbReference type="NCBI Taxonomy" id="5684"/>
    <lineage>
        <taxon>Eukaryota</taxon>
        <taxon>Discoba</taxon>
        <taxon>Euglenozoa</taxon>
        <taxon>Kinetoplastea</taxon>
        <taxon>Metakinetoplastina</taxon>
        <taxon>Trypanosomatida</taxon>
        <taxon>Trypanosomatidae</taxon>
        <taxon>Leishmaniinae</taxon>
        <taxon>Leptomonas</taxon>
    </lineage>
</organism>
<evidence type="ECO:0000313" key="2">
    <source>
        <dbReference type="Proteomes" id="UP000038009"/>
    </source>
</evidence>
<dbReference type="AlphaFoldDB" id="A0A0N1PBK5"/>
<evidence type="ECO:0000313" key="1">
    <source>
        <dbReference type="EMBL" id="KPI82433.1"/>
    </source>
</evidence>
<sequence length="178" mass="19206">MFGSSQLSSYSAPCAFAMPAMISSIKPGTRACTSRSRHRSVPRMCTVSGMMLYAPLPPSICVMLSTGAASALTRREITVCRLQITSADTTIGSMHSSGCEAWPLAPRMTISKSLHAPIIVPTRHHMEPDGRITSTCKPKIMDTPSSTPRLTSCFAPLGITSSACWKMKRTVPRIRSCI</sequence>
<comment type="caution">
    <text evidence="1">The sequence shown here is derived from an EMBL/GenBank/DDBJ whole genome shotgun (WGS) entry which is preliminary data.</text>
</comment>
<dbReference type="EMBL" id="LJSK01001029">
    <property type="protein sequence ID" value="KPI82433.1"/>
    <property type="molecule type" value="Genomic_DNA"/>
</dbReference>
<reference evidence="1 2" key="1">
    <citation type="journal article" date="2015" name="PLoS Pathog.">
        <title>Leptomonas seymouri: Adaptations to the Dixenous Life Cycle Analyzed by Genome Sequencing, Transcriptome Profiling and Co-infection with Leishmania donovani.</title>
        <authorList>
            <person name="Kraeva N."/>
            <person name="Butenko A."/>
            <person name="Hlavacova J."/>
            <person name="Kostygov A."/>
            <person name="Myskova J."/>
            <person name="Grybchuk D."/>
            <person name="Lestinova T."/>
            <person name="Votypka J."/>
            <person name="Volf P."/>
            <person name="Opperdoes F."/>
            <person name="Flegontov P."/>
            <person name="Lukes J."/>
            <person name="Yurchenko V."/>
        </authorList>
    </citation>
    <scope>NUCLEOTIDE SEQUENCE [LARGE SCALE GENOMIC DNA]</scope>
    <source>
        <strain evidence="1 2">ATCC 30220</strain>
    </source>
</reference>
<keyword evidence="2" id="KW-1185">Reference proteome</keyword>
<dbReference type="VEuPathDB" id="TriTrypDB:Lsey_1033_0010"/>
<protein>
    <submittedName>
        <fullName evidence="1">Uncharacterized protein</fullName>
    </submittedName>
</protein>
<dbReference type="Proteomes" id="UP000038009">
    <property type="component" value="Unassembled WGS sequence"/>
</dbReference>
<gene>
    <name evidence="1" type="ORF">ABL78_8557</name>
</gene>
<proteinExistence type="predicted"/>